<evidence type="ECO:0000313" key="3">
    <source>
        <dbReference type="Proteomes" id="UP001230504"/>
    </source>
</evidence>
<evidence type="ECO:0000313" key="2">
    <source>
        <dbReference type="EMBL" id="KAK1593312.1"/>
    </source>
</evidence>
<organism evidence="2 3">
    <name type="scientific">Colletotrichum navitas</name>
    <dbReference type="NCBI Taxonomy" id="681940"/>
    <lineage>
        <taxon>Eukaryota</taxon>
        <taxon>Fungi</taxon>
        <taxon>Dikarya</taxon>
        <taxon>Ascomycota</taxon>
        <taxon>Pezizomycotina</taxon>
        <taxon>Sordariomycetes</taxon>
        <taxon>Hypocreomycetidae</taxon>
        <taxon>Glomerellales</taxon>
        <taxon>Glomerellaceae</taxon>
        <taxon>Colletotrichum</taxon>
        <taxon>Colletotrichum graminicola species complex</taxon>
    </lineage>
</organism>
<evidence type="ECO:0000256" key="1">
    <source>
        <dbReference type="SAM" id="MobiDB-lite"/>
    </source>
</evidence>
<name>A0AAD8V3V1_9PEZI</name>
<comment type="caution">
    <text evidence="2">The sequence shown here is derived from an EMBL/GenBank/DDBJ whole genome shotgun (WGS) entry which is preliminary data.</text>
</comment>
<reference evidence="2" key="1">
    <citation type="submission" date="2021-06" db="EMBL/GenBank/DDBJ databases">
        <title>Comparative genomics, transcriptomics and evolutionary studies reveal genomic signatures of adaptation to plant cell wall in hemibiotrophic fungi.</title>
        <authorList>
            <consortium name="DOE Joint Genome Institute"/>
            <person name="Baroncelli R."/>
            <person name="Diaz J.F."/>
            <person name="Benocci T."/>
            <person name="Peng M."/>
            <person name="Battaglia E."/>
            <person name="Haridas S."/>
            <person name="Andreopoulos W."/>
            <person name="Labutti K."/>
            <person name="Pangilinan J."/>
            <person name="Floch G.L."/>
            <person name="Makela M.R."/>
            <person name="Henrissat B."/>
            <person name="Grigoriev I.V."/>
            <person name="Crouch J.A."/>
            <person name="De Vries R.P."/>
            <person name="Sukno S.A."/>
            <person name="Thon M.R."/>
        </authorList>
    </citation>
    <scope>NUCLEOTIDE SEQUENCE</scope>
    <source>
        <strain evidence="2">CBS 125086</strain>
    </source>
</reference>
<dbReference type="GeneID" id="85435574"/>
<gene>
    <name evidence="2" type="ORF">LY79DRAFT_183907</name>
</gene>
<accession>A0AAD8V3V1</accession>
<dbReference type="EMBL" id="JAHLJV010000026">
    <property type="protein sequence ID" value="KAK1593312.1"/>
    <property type="molecule type" value="Genomic_DNA"/>
</dbReference>
<feature type="region of interest" description="Disordered" evidence="1">
    <location>
        <begin position="64"/>
        <end position="103"/>
    </location>
</feature>
<dbReference type="Proteomes" id="UP001230504">
    <property type="component" value="Unassembled WGS sequence"/>
</dbReference>
<protein>
    <submittedName>
        <fullName evidence="2">Uncharacterized protein</fullName>
    </submittedName>
</protein>
<keyword evidence="3" id="KW-1185">Reference proteome</keyword>
<sequence length="172" mass="19016">MPPLALRISAPNRGFTPSTRRHDRQGLVTVGFPMLLFLAVTPVAWHCVSNGADPSNVPEGVAGPMAESIQPKKGWTRRDVCQGPHRSMGRQAGETRTRLQSTASQREIHFAGVRQISARPNYGVRMILLSFNVASRDSPPVNPSPYRVAFSEGKSLPKLRLKTPEILIVWIR</sequence>
<dbReference type="AlphaFoldDB" id="A0AAD8V3V1"/>
<proteinExistence type="predicted"/>
<dbReference type="RefSeq" id="XP_060414623.1">
    <property type="nucleotide sequence ID" value="XM_060551334.1"/>
</dbReference>